<evidence type="ECO:0000256" key="3">
    <source>
        <dbReference type="ARBA" id="ARBA00022840"/>
    </source>
</evidence>
<dbReference type="InterPro" id="IPR003778">
    <property type="entry name" value="CT_A_B"/>
</dbReference>
<dbReference type="GO" id="GO:0005524">
    <property type="term" value="F:ATP binding"/>
    <property type="evidence" value="ECO:0007669"/>
    <property type="project" value="UniProtKB-KW"/>
</dbReference>
<sequence length="311" mass="33796">MLKTLKGGIQACVQDGGRRGYRHLGVSQAGVLDPLAMNYANALLHNEDDCAVIEITVGLCQFEFKETTNFAITGSDLGAKLNNKQIISGWRYSAAAGDKLTFSSSKDGLRAYLAVQGGFKLNPVLDSNSTDLQAGFGGLTGNSLKDGDVLDYDSKPPLPSIGAALPLYDKKIRVLAGPHSDLISEEQYKQLFEQHWQVLPQSNRMGIRIDSTLDLCHTQSIPSQAVTPGIVQLPPNGKPIILSNDCQTTGGYPIIAHVIEADLRHLSQLASNQYCSFELVTHQDARKALLEQQQHLAQFKIAINNNDKNAI</sequence>
<organism evidence="5 6">
    <name type="scientific">Pseudoalteromonas luteoviolacea NCIMB 1942</name>
    <dbReference type="NCBI Taxonomy" id="1365253"/>
    <lineage>
        <taxon>Bacteria</taxon>
        <taxon>Pseudomonadati</taxon>
        <taxon>Pseudomonadota</taxon>
        <taxon>Gammaproteobacteria</taxon>
        <taxon>Alteromonadales</taxon>
        <taxon>Pseudoalteromonadaceae</taxon>
        <taxon>Pseudoalteromonas</taxon>
    </lineage>
</organism>
<dbReference type="PANTHER" id="PTHR43309:SF3">
    <property type="entry name" value="5-OXOPROLINASE SUBUNIT C"/>
    <property type="match status" value="1"/>
</dbReference>
<accession>A0A167BX89</accession>
<keyword evidence="3" id="KW-0067">ATP-binding</keyword>
<dbReference type="SUPFAM" id="SSF50891">
    <property type="entry name" value="Cyclophilin-like"/>
    <property type="match status" value="1"/>
</dbReference>
<dbReference type="EMBL" id="AUXT01000161">
    <property type="protein sequence ID" value="KZN47001.1"/>
    <property type="molecule type" value="Genomic_DNA"/>
</dbReference>
<keyword evidence="1" id="KW-0547">Nucleotide-binding</keyword>
<keyword evidence="2" id="KW-0378">Hydrolase</keyword>
<evidence type="ECO:0000313" key="6">
    <source>
        <dbReference type="Proteomes" id="UP000076587"/>
    </source>
</evidence>
<evidence type="ECO:0000256" key="1">
    <source>
        <dbReference type="ARBA" id="ARBA00022741"/>
    </source>
</evidence>
<protein>
    <recommendedName>
        <fullName evidence="4">Carboxyltransferase domain-containing protein</fullName>
    </recommendedName>
</protein>
<dbReference type="SMART" id="SM00797">
    <property type="entry name" value="AHS2"/>
    <property type="match status" value="1"/>
</dbReference>
<evidence type="ECO:0000259" key="4">
    <source>
        <dbReference type="SMART" id="SM00797"/>
    </source>
</evidence>
<dbReference type="PATRIC" id="fig|1365253.3.peg.2625"/>
<dbReference type="NCBIfam" id="TIGR00724">
    <property type="entry name" value="urea_amlyse_rel"/>
    <property type="match status" value="1"/>
</dbReference>
<dbReference type="Gene3D" id="2.40.100.10">
    <property type="entry name" value="Cyclophilin-like"/>
    <property type="match status" value="1"/>
</dbReference>
<dbReference type="InterPro" id="IPR029000">
    <property type="entry name" value="Cyclophilin-like_dom_sf"/>
</dbReference>
<dbReference type="PANTHER" id="PTHR43309">
    <property type="entry name" value="5-OXOPROLINASE SUBUNIT C"/>
    <property type="match status" value="1"/>
</dbReference>
<comment type="caution">
    <text evidence="5">The sequence shown here is derived from an EMBL/GenBank/DDBJ whole genome shotgun (WGS) entry which is preliminary data.</text>
</comment>
<dbReference type="Proteomes" id="UP000076587">
    <property type="component" value="Unassembled WGS sequence"/>
</dbReference>
<feature type="domain" description="Carboxyltransferase" evidence="4">
    <location>
        <begin position="23"/>
        <end position="296"/>
    </location>
</feature>
<proteinExistence type="predicted"/>
<name>A0A167BX89_9GAMM</name>
<dbReference type="GO" id="GO:0016787">
    <property type="term" value="F:hydrolase activity"/>
    <property type="evidence" value="ECO:0007669"/>
    <property type="project" value="UniProtKB-KW"/>
</dbReference>
<gene>
    <name evidence="5" type="ORF">N482_01950</name>
</gene>
<dbReference type="Pfam" id="PF02626">
    <property type="entry name" value="CT_A_B"/>
    <property type="match status" value="1"/>
</dbReference>
<reference evidence="5 6" key="1">
    <citation type="submission" date="2013-07" db="EMBL/GenBank/DDBJ databases">
        <title>Comparative Genomic and Metabolomic Analysis of Twelve Strains of Pseudoalteromonas luteoviolacea.</title>
        <authorList>
            <person name="Vynne N.G."/>
            <person name="Mansson M."/>
            <person name="Gram L."/>
        </authorList>
    </citation>
    <scope>NUCLEOTIDE SEQUENCE [LARGE SCALE GENOMIC DNA]</scope>
    <source>
        <strain evidence="5 6">NCIMB 1942</strain>
    </source>
</reference>
<evidence type="ECO:0000256" key="2">
    <source>
        <dbReference type="ARBA" id="ARBA00022801"/>
    </source>
</evidence>
<evidence type="ECO:0000313" key="5">
    <source>
        <dbReference type="EMBL" id="KZN47001.1"/>
    </source>
</evidence>
<dbReference type="OrthoDB" id="9768696at2"/>
<dbReference type="InterPro" id="IPR052708">
    <property type="entry name" value="PxpC"/>
</dbReference>
<dbReference type="RefSeq" id="WP_063377242.1">
    <property type="nucleotide sequence ID" value="NZ_AUXT01000161.1"/>
</dbReference>
<dbReference type="AlphaFoldDB" id="A0A167BX89"/>